<evidence type="ECO:0000313" key="7">
    <source>
        <dbReference type="Proteomes" id="UP001165136"/>
    </source>
</evidence>
<dbReference type="SUPFAM" id="SSF53474">
    <property type="entry name" value="alpha/beta-Hydrolases"/>
    <property type="match status" value="1"/>
</dbReference>
<name>A0A9W6R0F0_9PSEU</name>
<dbReference type="InterPro" id="IPR029058">
    <property type="entry name" value="AB_hydrolase_fold"/>
</dbReference>
<dbReference type="InterPro" id="IPR000639">
    <property type="entry name" value="Epox_hydrolase-like"/>
</dbReference>
<proteinExistence type="inferred from homology"/>
<feature type="active site" description="Proton acceptor" evidence="4">
    <location>
        <position position="346"/>
    </location>
</feature>
<comment type="similarity">
    <text evidence="1">Belongs to the peptidase S33 family.</text>
</comment>
<accession>A0A9W6R0F0</accession>
<dbReference type="Proteomes" id="UP001165136">
    <property type="component" value="Unassembled WGS sequence"/>
</dbReference>
<evidence type="ECO:0000256" key="4">
    <source>
        <dbReference type="PIRSR" id="PIRSR001112-1"/>
    </source>
</evidence>
<dbReference type="InterPro" id="IPR010497">
    <property type="entry name" value="Epoxide_hydro_N"/>
</dbReference>
<feature type="active site" description="Proton donor" evidence="4">
    <location>
        <position position="294"/>
    </location>
</feature>
<dbReference type="PRINTS" id="PR00412">
    <property type="entry name" value="EPOXHYDRLASE"/>
</dbReference>
<dbReference type="AlphaFoldDB" id="A0A9W6R0F0"/>
<reference evidence="6" key="1">
    <citation type="submission" date="2023-03" db="EMBL/GenBank/DDBJ databases">
        <title>Amycolatopsis taiwanensis NBRC 103393.</title>
        <authorList>
            <person name="Ichikawa N."/>
            <person name="Sato H."/>
            <person name="Tonouchi N."/>
        </authorList>
    </citation>
    <scope>NUCLEOTIDE SEQUENCE</scope>
    <source>
        <strain evidence="6">NBRC 103393</strain>
    </source>
</reference>
<keyword evidence="7" id="KW-1185">Reference proteome</keyword>
<dbReference type="InterPro" id="IPR016292">
    <property type="entry name" value="Epoxide_hydrolase"/>
</dbReference>
<evidence type="ECO:0000256" key="1">
    <source>
        <dbReference type="ARBA" id="ARBA00010088"/>
    </source>
</evidence>
<keyword evidence="3 6" id="KW-0378">Hydrolase</keyword>
<dbReference type="GO" id="GO:0004301">
    <property type="term" value="F:epoxide hydrolase activity"/>
    <property type="evidence" value="ECO:0007669"/>
    <property type="project" value="TreeGrafter"/>
</dbReference>
<dbReference type="PANTHER" id="PTHR21661">
    <property type="entry name" value="EPOXIDE HYDROLASE 1-RELATED"/>
    <property type="match status" value="1"/>
</dbReference>
<dbReference type="EMBL" id="BSTI01000005">
    <property type="protein sequence ID" value="GLY66043.1"/>
    <property type="molecule type" value="Genomic_DNA"/>
</dbReference>
<dbReference type="RefSeq" id="WP_285486986.1">
    <property type="nucleotide sequence ID" value="NZ_BSTI01000005.1"/>
</dbReference>
<dbReference type="GO" id="GO:0097176">
    <property type="term" value="P:epoxide metabolic process"/>
    <property type="evidence" value="ECO:0007669"/>
    <property type="project" value="TreeGrafter"/>
</dbReference>
<evidence type="ECO:0000256" key="3">
    <source>
        <dbReference type="ARBA" id="ARBA00022801"/>
    </source>
</evidence>
<gene>
    <name evidence="6" type="ORF">Atai01_26620</name>
</gene>
<dbReference type="Pfam" id="PF06441">
    <property type="entry name" value="EHN"/>
    <property type="match status" value="1"/>
</dbReference>
<dbReference type="PIRSF" id="PIRSF001112">
    <property type="entry name" value="Epoxide_hydrolase"/>
    <property type="match status" value="1"/>
</dbReference>
<organism evidence="6 7">
    <name type="scientific">Amycolatopsis taiwanensis</name>
    <dbReference type="NCBI Taxonomy" id="342230"/>
    <lineage>
        <taxon>Bacteria</taxon>
        <taxon>Bacillati</taxon>
        <taxon>Actinomycetota</taxon>
        <taxon>Actinomycetes</taxon>
        <taxon>Pseudonocardiales</taxon>
        <taxon>Pseudonocardiaceae</taxon>
        <taxon>Amycolatopsis</taxon>
    </lineage>
</organism>
<dbReference type="PANTHER" id="PTHR21661:SF35">
    <property type="entry name" value="EPOXIDE HYDROLASE"/>
    <property type="match status" value="1"/>
</dbReference>
<feature type="active site" description="Nucleophile" evidence="4">
    <location>
        <position position="170"/>
    </location>
</feature>
<feature type="domain" description="Epoxide hydrolase N-terminal" evidence="5">
    <location>
        <begin position="7"/>
        <end position="111"/>
    </location>
</feature>
<evidence type="ECO:0000256" key="2">
    <source>
        <dbReference type="ARBA" id="ARBA00022797"/>
    </source>
</evidence>
<keyword evidence="2" id="KW-0058">Aromatic hydrocarbons catabolism</keyword>
<comment type="caution">
    <text evidence="6">The sequence shown here is derived from an EMBL/GenBank/DDBJ whole genome shotgun (WGS) entry which is preliminary data.</text>
</comment>
<evidence type="ECO:0000313" key="6">
    <source>
        <dbReference type="EMBL" id="GLY66043.1"/>
    </source>
</evidence>
<protein>
    <submittedName>
        <fullName evidence="6">Hydrolase</fullName>
    </submittedName>
</protein>
<evidence type="ECO:0000259" key="5">
    <source>
        <dbReference type="Pfam" id="PF06441"/>
    </source>
</evidence>
<dbReference type="Gene3D" id="3.40.50.1820">
    <property type="entry name" value="alpha/beta hydrolase"/>
    <property type="match status" value="1"/>
</dbReference>
<sequence length="369" mass="40729">MTPLEVADFAIAVPDHDVTDLRHRLSSTRWPRDWPEPAWSAGTDRDVLARLVAYWADGFDWRSHERQLNAEPQRIATISGQTVHFLHVRAKAPAGLPIVLTNGWPSTFAEMVPLAHRLADLGHDVVVPSLPGFTFSDQPAAAPAEVPTHEVWHRLMSGLGYHRYVAHGGDLGAGITSRLGAAHPEAVAGIHLMAVMAAADHSDLTAAEKAYLSGIESWTSDGGAYAHQQQTRPLTLAYGLTDSPVGLLAWILEKYRAWSDCGGDVTARWSDDEILVQASLYWFTNTIGTSFRPYFDHLAHPLPRPVMGDLPTAVAAFPYDISVPPREYAERTYHVVRYTRFDHGGHFAPHEEPDLLARDIHEFVAVLPA</sequence>